<reference evidence="1 2" key="1">
    <citation type="submission" date="2018-06" db="EMBL/GenBank/DDBJ databases">
        <authorList>
            <consortium name="Pathogen Informatics"/>
            <person name="Doyle S."/>
        </authorList>
    </citation>
    <scope>NUCLEOTIDE SEQUENCE [LARGE SCALE GENOMIC DNA]</scope>
    <source>
        <strain evidence="1 2">NCTC11842</strain>
    </source>
</reference>
<evidence type="ECO:0000313" key="2">
    <source>
        <dbReference type="Proteomes" id="UP000250443"/>
    </source>
</evidence>
<dbReference type="RefSeq" id="WP_112297814.1">
    <property type="nucleotide sequence ID" value="NZ_UAUF01000012.1"/>
</dbReference>
<protein>
    <submittedName>
        <fullName evidence="1">Uncharacterized protein</fullName>
    </submittedName>
</protein>
<accession>A0A2X2CFX4</accession>
<organism evidence="1 2">
    <name type="scientific">Pseudomonas luteola</name>
    <dbReference type="NCBI Taxonomy" id="47886"/>
    <lineage>
        <taxon>Bacteria</taxon>
        <taxon>Pseudomonadati</taxon>
        <taxon>Pseudomonadota</taxon>
        <taxon>Gammaproteobacteria</taxon>
        <taxon>Pseudomonadales</taxon>
        <taxon>Pseudomonadaceae</taxon>
        <taxon>Pseudomonas</taxon>
    </lineage>
</organism>
<proteinExistence type="predicted"/>
<gene>
    <name evidence="1" type="ORF">NCTC11842_02389</name>
</gene>
<dbReference type="Proteomes" id="UP000250443">
    <property type="component" value="Unassembled WGS sequence"/>
</dbReference>
<dbReference type="AlphaFoldDB" id="A0A2X2CFX4"/>
<name>A0A2X2CFX4_PSELU</name>
<dbReference type="EMBL" id="UAUF01000012">
    <property type="protein sequence ID" value="SPZ07572.1"/>
    <property type="molecule type" value="Genomic_DNA"/>
</dbReference>
<sequence length="216" mass="25551">MRSKQTIFKHQGYWMRSHSETRWASIMTALRIRWIYEPQVIDTRHGWYMPDFYLPGAGVFVEVKGPYPTLIEQEKAIDAEAQTSCPVIIVHGDMEQDGPDVIHGVLSNFDRKGEVSYSTYEVSQLVRHYLNRWHYQEFHRAGERTVRPDYRVLGDLMQEYLFQLMDRDQLEASLRDHHTKLNAPILEQHGPLSMAEWAISQFFRLKQERRQIQEAA</sequence>
<evidence type="ECO:0000313" key="1">
    <source>
        <dbReference type="EMBL" id="SPZ07572.1"/>
    </source>
</evidence>
<dbReference type="Gene3D" id="3.40.91.30">
    <property type="match status" value="1"/>
</dbReference>